<proteinExistence type="predicted"/>
<protein>
    <submittedName>
        <fullName evidence="2">PTS sugar transporter subunit IIA</fullName>
    </submittedName>
</protein>
<organism evidence="2 3">
    <name type="scientific">Pendulispora rubella</name>
    <dbReference type="NCBI Taxonomy" id="2741070"/>
    <lineage>
        <taxon>Bacteria</taxon>
        <taxon>Pseudomonadati</taxon>
        <taxon>Myxococcota</taxon>
        <taxon>Myxococcia</taxon>
        <taxon>Myxococcales</taxon>
        <taxon>Sorangiineae</taxon>
        <taxon>Pendulisporaceae</taxon>
        <taxon>Pendulispora</taxon>
    </lineage>
</organism>
<dbReference type="Proteomes" id="UP001374803">
    <property type="component" value="Chromosome"/>
</dbReference>
<accession>A0ABZ2LFG0</accession>
<dbReference type="PANTHER" id="PTHR47738:SF3">
    <property type="entry name" value="PHOSPHOTRANSFERASE SYSTEM MANNITOL_FRUCTOSE-SPECIFIC IIA DOMAIN CONTAINING PROTEIN"/>
    <property type="match status" value="1"/>
</dbReference>
<dbReference type="PROSITE" id="PS51094">
    <property type="entry name" value="PTS_EIIA_TYPE_2"/>
    <property type="match status" value="1"/>
</dbReference>
<evidence type="ECO:0000259" key="1">
    <source>
        <dbReference type="PROSITE" id="PS51094"/>
    </source>
</evidence>
<dbReference type="InterPro" id="IPR016152">
    <property type="entry name" value="PTrfase/Anion_transptr"/>
</dbReference>
<dbReference type="SUPFAM" id="SSF55804">
    <property type="entry name" value="Phoshotransferase/anion transport protein"/>
    <property type="match status" value="1"/>
</dbReference>
<gene>
    <name evidence="2" type="ORF">LVJ94_20680</name>
</gene>
<reference evidence="2" key="1">
    <citation type="submission" date="2021-12" db="EMBL/GenBank/DDBJ databases">
        <title>Discovery of the Pendulisporaceae a myxobacterial family with distinct sporulation behavior and unique specialized metabolism.</title>
        <authorList>
            <person name="Garcia R."/>
            <person name="Popoff A."/>
            <person name="Bader C.D."/>
            <person name="Loehr J."/>
            <person name="Walesch S."/>
            <person name="Walt C."/>
            <person name="Boldt J."/>
            <person name="Bunk B."/>
            <person name="Haeckl F.J.F.P.J."/>
            <person name="Gunesch A.P."/>
            <person name="Birkelbach J."/>
            <person name="Nuebel U."/>
            <person name="Pietschmann T."/>
            <person name="Bach T."/>
            <person name="Mueller R."/>
        </authorList>
    </citation>
    <scope>NUCLEOTIDE SEQUENCE</scope>
    <source>
        <strain evidence="2">MSr11367</strain>
    </source>
</reference>
<dbReference type="RefSeq" id="WP_394839305.1">
    <property type="nucleotide sequence ID" value="NZ_CP089929.1"/>
</dbReference>
<evidence type="ECO:0000313" key="3">
    <source>
        <dbReference type="Proteomes" id="UP001374803"/>
    </source>
</evidence>
<dbReference type="EMBL" id="CP089983">
    <property type="protein sequence ID" value="WXB09634.1"/>
    <property type="molecule type" value="Genomic_DNA"/>
</dbReference>
<feature type="domain" description="PTS EIIA type-2" evidence="1">
    <location>
        <begin position="1"/>
        <end position="146"/>
    </location>
</feature>
<sequence length="150" mass="15653">MIDAGWCIAKSSARSAEDAILEIAGRLVARGRVRASFGHACVLREKHSPTGLPFDTPAVALPHVDASHVLASSIAVLTLDAPVAFREMGAPESVLDVSIVIVPAFATAETARELAELVAALQDRALRHALADAGDADELARVLREALKGG</sequence>
<keyword evidence="2" id="KW-0813">Transport</keyword>
<keyword evidence="2" id="KW-0762">Sugar transport</keyword>
<dbReference type="InterPro" id="IPR002178">
    <property type="entry name" value="PTS_EIIA_type-2_dom"/>
</dbReference>
<name>A0ABZ2LFG0_9BACT</name>
<dbReference type="Pfam" id="PF00359">
    <property type="entry name" value="PTS_EIIA_2"/>
    <property type="match status" value="1"/>
</dbReference>
<dbReference type="Gene3D" id="3.40.930.10">
    <property type="entry name" value="Mannitol-specific EII, Chain A"/>
    <property type="match status" value="1"/>
</dbReference>
<dbReference type="InterPro" id="IPR051541">
    <property type="entry name" value="PTS_SugarTrans_NitroReg"/>
</dbReference>
<keyword evidence="3" id="KW-1185">Reference proteome</keyword>
<dbReference type="PANTHER" id="PTHR47738">
    <property type="entry name" value="PTS SYSTEM FRUCTOSE-LIKE EIIA COMPONENT-RELATED"/>
    <property type="match status" value="1"/>
</dbReference>
<evidence type="ECO:0000313" key="2">
    <source>
        <dbReference type="EMBL" id="WXB09634.1"/>
    </source>
</evidence>